<reference evidence="4" key="1">
    <citation type="submission" date="2016-11" db="UniProtKB">
        <authorList>
            <consortium name="WormBaseParasite"/>
        </authorList>
    </citation>
    <scope>IDENTIFICATION</scope>
</reference>
<proteinExistence type="predicted"/>
<evidence type="ECO:0000313" key="3">
    <source>
        <dbReference type="Proteomes" id="UP000095283"/>
    </source>
</evidence>
<keyword evidence="1" id="KW-1133">Transmembrane helix</keyword>
<dbReference type="InterPro" id="IPR006020">
    <property type="entry name" value="PTB/PI_dom"/>
</dbReference>
<protein>
    <submittedName>
        <fullName evidence="4">PID domain-containing protein</fullName>
    </submittedName>
</protein>
<name>A0A1I7W8Z9_HETBA</name>
<feature type="domain" description="PID" evidence="2">
    <location>
        <begin position="38"/>
        <end position="86"/>
    </location>
</feature>
<keyword evidence="3" id="KW-1185">Reference proteome</keyword>
<dbReference type="Proteomes" id="UP000095283">
    <property type="component" value="Unplaced"/>
</dbReference>
<feature type="transmembrane region" description="Helical" evidence="1">
    <location>
        <begin position="80"/>
        <end position="99"/>
    </location>
</feature>
<keyword evidence="1" id="KW-0812">Transmembrane</keyword>
<evidence type="ECO:0000256" key="1">
    <source>
        <dbReference type="SAM" id="Phobius"/>
    </source>
</evidence>
<organism evidence="3 4">
    <name type="scientific">Heterorhabditis bacteriophora</name>
    <name type="common">Entomopathogenic nematode worm</name>
    <dbReference type="NCBI Taxonomy" id="37862"/>
    <lineage>
        <taxon>Eukaryota</taxon>
        <taxon>Metazoa</taxon>
        <taxon>Ecdysozoa</taxon>
        <taxon>Nematoda</taxon>
        <taxon>Chromadorea</taxon>
        <taxon>Rhabditida</taxon>
        <taxon>Rhabditina</taxon>
        <taxon>Rhabditomorpha</taxon>
        <taxon>Strongyloidea</taxon>
        <taxon>Heterorhabditidae</taxon>
        <taxon>Heterorhabditis</taxon>
    </lineage>
</organism>
<dbReference type="Pfam" id="PF14719">
    <property type="entry name" value="PID_2"/>
    <property type="match status" value="1"/>
</dbReference>
<dbReference type="WBParaSite" id="Hba_01123">
    <property type="protein sequence ID" value="Hba_01123"/>
    <property type="gene ID" value="Hba_01123"/>
</dbReference>
<sequence>MTNDGLSSHYWTEDSVILCKIIIFLVLFMPLLGTSSSATKFFTLPFRRKKQRLKPELRCHAVLCKKNAESSIIHTKLQEFLHAALQVCLFLLLFCRYILQKREIDCSKCAAHWYSMTECIQQ</sequence>
<keyword evidence="1" id="KW-0472">Membrane</keyword>
<feature type="transmembrane region" description="Helical" evidence="1">
    <location>
        <begin position="15"/>
        <end position="42"/>
    </location>
</feature>
<evidence type="ECO:0000313" key="4">
    <source>
        <dbReference type="WBParaSite" id="Hba_01123"/>
    </source>
</evidence>
<accession>A0A1I7W8Z9</accession>
<evidence type="ECO:0000259" key="2">
    <source>
        <dbReference type="Pfam" id="PF14719"/>
    </source>
</evidence>
<dbReference type="AlphaFoldDB" id="A0A1I7W8Z9"/>